<dbReference type="EMBL" id="SJPG01000001">
    <property type="protein sequence ID" value="TWT63495.1"/>
    <property type="molecule type" value="Genomic_DNA"/>
</dbReference>
<sequence>MMGSYEARFPTDRFYALNHMWLKSFEDRIRVGFTAYSVRLLQDVYFLDWEVDAGVSVKQKQTIGEIESSKAVSHLTAPIAGDDIQFNEALLNDPSLINTSGYETGWLFSFKSSEEMLTAEQYVGHLEEVWKETQRVIKGQVQ</sequence>
<organism evidence="3 4">
    <name type="scientific">Rubinisphaera italica</name>
    <dbReference type="NCBI Taxonomy" id="2527969"/>
    <lineage>
        <taxon>Bacteria</taxon>
        <taxon>Pseudomonadati</taxon>
        <taxon>Planctomycetota</taxon>
        <taxon>Planctomycetia</taxon>
        <taxon>Planctomycetales</taxon>
        <taxon>Planctomycetaceae</taxon>
        <taxon>Rubinisphaera</taxon>
    </lineage>
</organism>
<dbReference type="Proteomes" id="UP000316095">
    <property type="component" value="Unassembled WGS sequence"/>
</dbReference>
<keyword evidence="4" id="KW-1185">Reference proteome</keyword>
<evidence type="ECO:0000313" key="4">
    <source>
        <dbReference type="Proteomes" id="UP000316095"/>
    </source>
</evidence>
<reference evidence="3 4" key="1">
    <citation type="submission" date="2019-02" db="EMBL/GenBank/DDBJ databases">
        <title>Deep-cultivation of Planctomycetes and their phenomic and genomic characterization uncovers novel biology.</title>
        <authorList>
            <person name="Wiegand S."/>
            <person name="Jogler M."/>
            <person name="Boedeker C."/>
            <person name="Pinto D."/>
            <person name="Vollmers J."/>
            <person name="Rivas-Marin E."/>
            <person name="Kohn T."/>
            <person name="Peeters S.H."/>
            <person name="Heuer A."/>
            <person name="Rast P."/>
            <person name="Oberbeckmann S."/>
            <person name="Bunk B."/>
            <person name="Jeske O."/>
            <person name="Meyerdierks A."/>
            <person name="Storesund J.E."/>
            <person name="Kallscheuer N."/>
            <person name="Luecker S."/>
            <person name="Lage O.M."/>
            <person name="Pohl T."/>
            <person name="Merkel B.J."/>
            <person name="Hornburger P."/>
            <person name="Mueller R.-W."/>
            <person name="Bruemmer F."/>
            <person name="Labrenz M."/>
            <person name="Spormann A.M."/>
            <person name="Op Den Camp H."/>
            <person name="Overmann J."/>
            <person name="Amann R."/>
            <person name="Jetten M.S.M."/>
            <person name="Mascher T."/>
            <person name="Medema M.H."/>
            <person name="Devos D.P."/>
            <person name="Kaster A.-K."/>
            <person name="Ovreas L."/>
            <person name="Rohde M."/>
            <person name="Galperin M.Y."/>
            <person name="Jogler C."/>
        </authorList>
    </citation>
    <scope>NUCLEOTIDE SEQUENCE [LARGE SCALE GENOMIC DNA]</scope>
    <source>
        <strain evidence="3 4">Pan54</strain>
    </source>
</reference>
<dbReference type="Pfam" id="PF01597">
    <property type="entry name" value="GCV_H"/>
    <property type="match status" value="1"/>
</dbReference>
<dbReference type="PANTHER" id="PTHR11715">
    <property type="entry name" value="GLYCINE CLEAVAGE SYSTEM H PROTEIN"/>
    <property type="match status" value="1"/>
</dbReference>
<dbReference type="GO" id="GO:0005829">
    <property type="term" value="C:cytosol"/>
    <property type="evidence" value="ECO:0007669"/>
    <property type="project" value="TreeGrafter"/>
</dbReference>
<proteinExistence type="predicted"/>
<dbReference type="GO" id="GO:0009249">
    <property type="term" value="P:protein lipoylation"/>
    <property type="evidence" value="ECO:0007669"/>
    <property type="project" value="TreeGrafter"/>
</dbReference>
<protein>
    <submittedName>
        <fullName evidence="3">Glycine cleavage system H protein</fullName>
    </submittedName>
</protein>
<dbReference type="AlphaFoldDB" id="A0A5C5XN28"/>
<dbReference type="InterPro" id="IPR000089">
    <property type="entry name" value="Biotin_lipoyl"/>
</dbReference>
<dbReference type="InterPro" id="IPR011053">
    <property type="entry name" value="Single_hybrid_motif"/>
</dbReference>
<feature type="domain" description="Lipoyl-binding" evidence="2">
    <location>
        <begin position="28"/>
        <end position="111"/>
    </location>
</feature>
<dbReference type="InterPro" id="IPR033753">
    <property type="entry name" value="GCV_H/Fam206"/>
</dbReference>
<dbReference type="OrthoDB" id="9796712at2"/>
<dbReference type="GO" id="GO:0019464">
    <property type="term" value="P:glycine decarboxylation via glycine cleavage system"/>
    <property type="evidence" value="ECO:0007669"/>
    <property type="project" value="InterPro"/>
</dbReference>
<dbReference type="PROSITE" id="PS50968">
    <property type="entry name" value="BIOTINYL_LIPOYL"/>
    <property type="match status" value="1"/>
</dbReference>
<dbReference type="SUPFAM" id="SSF51230">
    <property type="entry name" value="Single hybrid motif"/>
    <property type="match status" value="1"/>
</dbReference>
<comment type="caution">
    <text evidence="3">The sequence shown here is derived from an EMBL/GenBank/DDBJ whole genome shotgun (WGS) entry which is preliminary data.</text>
</comment>
<keyword evidence="1" id="KW-0450">Lipoyl</keyword>
<accession>A0A5C5XN28</accession>
<dbReference type="CDD" id="cd06848">
    <property type="entry name" value="GCS_H"/>
    <property type="match status" value="1"/>
</dbReference>
<dbReference type="PANTHER" id="PTHR11715:SF3">
    <property type="entry name" value="GLYCINE CLEAVAGE SYSTEM H PROTEIN-RELATED"/>
    <property type="match status" value="1"/>
</dbReference>
<evidence type="ECO:0000313" key="3">
    <source>
        <dbReference type="EMBL" id="TWT63495.1"/>
    </source>
</evidence>
<dbReference type="GO" id="GO:0005960">
    <property type="term" value="C:glycine cleavage complex"/>
    <property type="evidence" value="ECO:0007669"/>
    <property type="project" value="InterPro"/>
</dbReference>
<evidence type="ECO:0000256" key="1">
    <source>
        <dbReference type="ARBA" id="ARBA00022823"/>
    </source>
</evidence>
<dbReference type="InterPro" id="IPR002930">
    <property type="entry name" value="GCV_H"/>
</dbReference>
<evidence type="ECO:0000259" key="2">
    <source>
        <dbReference type="PROSITE" id="PS50968"/>
    </source>
</evidence>
<name>A0A5C5XN28_9PLAN</name>
<gene>
    <name evidence="3" type="primary">gcvH_1</name>
    <name evidence="3" type="ORF">Pan54_42480</name>
</gene>
<dbReference type="Gene3D" id="2.40.50.100">
    <property type="match status" value="1"/>
</dbReference>